<reference evidence="6" key="1">
    <citation type="journal article" date="2016" name="Nat. Genet.">
        <title>A high-quality carrot genome assembly provides new insights into carotenoid accumulation and asterid genome evolution.</title>
        <authorList>
            <person name="Iorizzo M."/>
            <person name="Ellison S."/>
            <person name="Senalik D."/>
            <person name="Zeng P."/>
            <person name="Satapoomin P."/>
            <person name="Huang J."/>
            <person name="Bowman M."/>
            <person name="Iovene M."/>
            <person name="Sanseverino W."/>
            <person name="Cavagnaro P."/>
            <person name="Yildiz M."/>
            <person name="Macko-Podgorni A."/>
            <person name="Moranska E."/>
            <person name="Grzebelus E."/>
            <person name="Grzebelus D."/>
            <person name="Ashrafi H."/>
            <person name="Zheng Z."/>
            <person name="Cheng S."/>
            <person name="Spooner D."/>
            <person name="Van Deynze A."/>
            <person name="Simon P."/>
        </authorList>
    </citation>
    <scope>NUCLEOTIDE SEQUENCE</scope>
    <source>
        <tissue evidence="6">Leaf</tissue>
    </source>
</reference>
<dbReference type="PROSITE" id="PS51760">
    <property type="entry name" value="GH10_2"/>
    <property type="match status" value="1"/>
</dbReference>
<protein>
    <recommendedName>
        <fullName evidence="5">GH10 domain-containing protein</fullName>
    </recommendedName>
</protein>
<dbReference type="SMART" id="SM00633">
    <property type="entry name" value="Glyco_10"/>
    <property type="match status" value="1"/>
</dbReference>
<evidence type="ECO:0000256" key="2">
    <source>
        <dbReference type="ARBA" id="ARBA00022801"/>
    </source>
</evidence>
<dbReference type="Proteomes" id="UP000077755">
    <property type="component" value="Chromosome 6"/>
</dbReference>
<evidence type="ECO:0000256" key="4">
    <source>
        <dbReference type="ARBA" id="ARBA00023326"/>
    </source>
</evidence>
<evidence type="ECO:0000259" key="5">
    <source>
        <dbReference type="PROSITE" id="PS51760"/>
    </source>
</evidence>
<proteinExistence type="inferred from homology"/>
<organism evidence="6 7">
    <name type="scientific">Daucus carota subsp. sativus</name>
    <name type="common">Carrot</name>
    <dbReference type="NCBI Taxonomy" id="79200"/>
    <lineage>
        <taxon>Eukaryota</taxon>
        <taxon>Viridiplantae</taxon>
        <taxon>Streptophyta</taxon>
        <taxon>Embryophyta</taxon>
        <taxon>Tracheophyta</taxon>
        <taxon>Spermatophyta</taxon>
        <taxon>Magnoliopsida</taxon>
        <taxon>eudicotyledons</taxon>
        <taxon>Gunneridae</taxon>
        <taxon>Pentapetalae</taxon>
        <taxon>asterids</taxon>
        <taxon>campanulids</taxon>
        <taxon>Apiales</taxon>
        <taxon>Apiaceae</taxon>
        <taxon>Apioideae</taxon>
        <taxon>Scandiceae</taxon>
        <taxon>Daucinae</taxon>
        <taxon>Daucus</taxon>
        <taxon>Daucus sect. Daucus</taxon>
    </lineage>
</organism>
<dbReference type="AlphaFoldDB" id="A0AAF0XBB9"/>
<dbReference type="Gene3D" id="3.20.20.80">
    <property type="entry name" value="Glycosidases"/>
    <property type="match status" value="1"/>
</dbReference>
<feature type="domain" description="GH10" evidence="5">
    <location>
        <begin position="154"/>
        <end position="448"/>
    </location>
</feature>
<dbReference type="Gene3D" id="2.60.120.260">
    <property type="entry name" value="Galactose-binding domain-like"/>
    <property type="match status" value="1"/>
</dbReference>
<dbReference type="InterPro" id="IPR008979">
    <property type="entry name" value="Galactose-bd-like_sf"/>
</dbReference>
<dbReference type="PANTHER" id="PTHR31490:SF80">
    <property type="entry name" value="ENDO-1,4-BETA-XYLANASE A-LIKE ISOFORM X1"/>
    <property type="match status" value="1"/>
</dbReference>
<keyword evidence="3" id="KW-0119">Carbohydrate metabolism</keyword>
<dbReference type="InterPro" id="IPR001000">
    <property type="entry name" value="GH10_dom"/>
</dbReference>
<dbReference type="SUPFAM" id="SSF49785">
    <property type="entry name" value="Galactose-binding domain-like"/>
    <property type="match status" value="1"/>
</dbReference>
<comment type="similarity">
    <text evidence="1">Belongs to the glycosyl hydrolase 10 (cellulase F) family.</text>
</comment>
<dbReference type="Pfam" id="PF00331">
    <property type="entry name" value="Glyco_hydro_10"/>
    <property type="match status" value="1"/>
</dbReference>
<dbReference type="InterPro" id="IPR017853">
    <property type="entry name" value="GH"/>
</dbReference>
<keyword evidence="4" id="KW-0624">Polysaccharide degradation</keyword>
<accession>A0AAF0XBB9</accession>
<dbReference type="EMBL" id="CP093348">
    <property type="protein sequence ID" value="WOH04923.1"/>
    <property type="molecule type" value="Genomic_DNA"/>
</dbReference>
<reference evidence="6" key="2">
    <citation type="submission" date="2022-03" db="EMBL/GenBank/DDBJ databases">
        <title>Draft title - Genomic analysis of global carrot germplasm unveils the trajectory of domestication and the origin of high carotenoid orange carrot.</title>
        <authorList>
            <person name="Iorizzo M."/>
            <person name="Ellison S."/>
            <person name="Senalik D."/>
            <person name="Macko-Podgorni A."/>
            <person name="Grzebelus D."/>
            <person name="Bostan H."/>
            <person name="Rolling W."/>
            <person name="Curaba J."/>
            <person name="Simon P."/>
        </authorList>
    </citation>
    <scope>NUCLEOTIDE SEQUENCE</scope>
    <source>
        <tissue evidence="6">Leaf</tissue>
    </source>
</reference>
<evidence type="ECO:0000313" key="6">
    <source>
        <dbReference type="EMBL" id="WOH04923.1"/>
    </source>
</evidence>
<sequence length="507" mass="58291">MGTIGSGRSTTGNKFIAAYNRRSPNDSFTQGLYLQKDIYYIFSAWVQITEGDEAVVAAISYSRNSRKIIGSVIPQTGCWSMMKGGFVLDISTPAELYFETNNTNTELWVDSVSLQPFTKNQWRKHQLKKTNQLRKSKLRLHVFNKDGLNIQGAHIILNQMKPAFHLGCGIALTILDNKDYQKWFSSRFTAMTFDNEMKWYFTEQTQGEENYTISDAMFEFAEQNGISVRGHNILWDNIEQNPKWVQPLSGRDLVHYSIQRMGSVMSRYSGRVIGWDVLNENLHFNFFEDNIGPNASAVFYKIAQALDPETHRFLNEYNTLEYPEDLASIPSKYIKKVQEIRSFPGNEDMVVAIGLQGHFQRPNIPYIRACLDTLGAMNMPIWLTELTVDQKQPNQAEYLEEIMREVYSHRAVEGMIVWSGWKPTGCREMCLTDNQFKNLPAGDVVDKLINEWRTKKLEGVTDENGVFQCQIVKGLYNVTIEHPKTGEIIQREISVTRKNTEDIFVLL</sequence>
<evidence type="ECO:0000256" key="1">
    <source>
        <dbReference type="ARBA" id="ARBA00007495"/>
    </source>
</evidence>
<dbReference type="PANTHER" id="PTHR31490">
    <property type="entry name" value="GLYCOSYL HYDROLASE"/>
    <property type="match status" value="1"/>
</dbReference>
<dbReference type="SUPFAM" id="SSF51445">
    <property type="entry name" value="(Trans)glycosidases"/>
    <property type="match status" value="1"/>
</dbReference>
<evidence type="ECO:0000313" key="7">
    <source>
        <dbReference type="Proteomes" id="UP000077755"/>
    </source>
</evidence>
<keyword evidence="7" id="KW-1185">Reference proteome</keyword>
<keyword evidence="2" id="KW-0378">Hydrolase</keyword>
<name>A0AAF0XBB9_DAUCS</name>
<dbReference type="InterPro" id="IPR044846">
    <property type="entry name" value="GH10"/>
</dbReference>
<evidence type="ECO:0000256" key="3">
    <source>
        <dbReference type="ARBA" id="ARBA00023277"/>
    </source>
</evidence>
<dbReference type="GO" id="GO:0000272">
    <property type="term" value="P:polysaccharide catabolic process"/>
    <property type="evidence" value="ECO:0007669"/>
    <property type="project" value="UniProtKB-KW"/>
</dbReference>
<dbReference type="GO" id="GO:0031176">
    <property type="term" value="F:endo-1,4-beta-xylanase activity"/>
    <property type="evidence" value="ECO:0007669"/>
    <property type="project" value="UniProtKB-ARBA"/>
</dbReference>
<gene>
    <name evidence="6" type="ORF">DCAR_0624335</name>
</gene>